<name>A0A3M7S775_BRAPC</name>
<accession>A0A3M7S775</accession>
<proteinExistence type="predicted"/>
<dbReference type="AlphaFoldDB" id="A0A3M7S775"/>
<dbReference type="Proteomes" id="UP000276133">
    <property type="component" value="Unassembled WGS sequence"/>
</dbReference>
<reference evidence="1 2" key="1">
    <citation type="journal article" date="2018" name="Sci. Rep.">
        <title>Genomic signatures of local adaptation to the degree of environmental predictability in rotifers.</title>
        <authorList>
            <person name="Franch-Gras L."/>
            <person name="Hahn C."/>
            <person name="Garcia-Roger E.M."/>
            <person name="Carmona M.J."/>
            <person name="Serra M."/>
            <person name="Gomez A."/>
        </authorList>
    </citation>
    <scope>NUCLEOTIDE SEQUENCE [LARGE SCALE GENOMIC DNA]</scope>
    <source>
        <strain evidence="1">HYR1</strain>
    </source>
</reference>
<comment type="caution">
    <text evidence="1">The sequence shown here is derived from an EMBL/GenBank/DDBJ whole genome shotgun (WGS) entry which is preliminary data.</text>
</comment>
<organism evidence="1 2">
    <name type="scientific">Brachionus plicatilis</name>
    <name type="common">Marine rotifer</name>
    <name type="synonym">Brachionus muelleri</name>
    <dbReference type="NCBI Taxonomy" id="10195"/>
    <lineage>
        <taxon>Eukaryota</taxon>
        <taxon>Metazoa</taxon>
        <taxon>Spiralia</taxon>
        <taxon>Gnathifera</taxon>
        <taxon>Rotifera</taxon>
        <taxon>Eurotatoria</taxon>
        <taxon>Monogononta</taxon>
        <taxon>Pseudotrocha</taxon>
        <taxon>Ploima</taxon>
        <taxon>Brachionidae</taxon>
        <taxon>Brachionus</taxon>
    </lineage>
</organism>
<keyword evidence="2" id="KW-1185">Reference proteome</keyword>
<gene>
    <name evidence="1" type="ORF">BpHYR1_045911</name>
</gene>
<dbReference type="EMBL" id="REGN01001916">
    <property type="protein sequence ID" value="RNA31646.1"/>
    <property type="molecule type" value="Genomic_DNA"/>
</dbReference>
<sequence length="62" mass="7100">MTWIKESMGSLTSNIEASLIDAKNKHSLKNDSTLIKKAFISQFSQIKFSFLEDFCKIQITKD</sequence>
<evidence type="ECO:0000313" key="1">
    <source>
        <dbReference type="EMBL" id="RNA31646.1"/>
    </source>
</evidence>
<evidence type="ECO:0000313" key="2">
    <source>
        <dbReference type="Proteomes" id="UP000276133"/>
    </source>
</evidence>
<protein>
    <submittedName>
        <fullName evidence="1">Uncharacterized protein</fullName>
    </submittedName>
</protein>